<accession>A0A016S9D6</accession>
<gene>
    <name evidence="1" type="primary">Acey_s0270.g846</name>
    <name evidence="1" type="ORF">Y032_0270g846</name>
</gene>
<proteinExistence type="predicted"/>
<keyword evidence="2" id="KW-1185">Reference proteome</keyword>
<evidence type="ECO:0000313" key="2">
    <source>
        <dbReference type="Proteomes" id="UP000024635"/>
    </source>
</evidence>
<dbReference type="AlphaFoldDB" id="A0A016S9D6"/>
<comment type="caution">
    <text evidence="1">The sequence shown here is derived from an EMBL/GenBank/DDBJ whole genome shotgun (WGS) entry which is preliminary data.</text>
</comment>
<dbReference type="Proteomes" id="UP000024635">
    <property type="component" value="Unassembled WGS sequence"/>
</dbReference>
<reference evidence="2" key="1">
    <citation type="journal article" date="2015" name="Nat. Genet.">
        <title>The genome and transcriptome of the zoonotic hookworm Ancylostoma ceylanicum identify infection-specific gene families.</title>
        <authorList>
            <person name="Schwarz E.M."/>
            <person name="Hu Y."/>
            <person name="Antoshechkin I."/>
            <person name="Miller M.M."/>
            <person name="Sternberg P.W."/>
            <person name="Aroian R.V."/>
        </authorList>
    </citation>
    <scope>NUCLEOTIDE SEQUENCE</scope>
    <source>
        <strain evidence="2">HY135</strain>
    </source>
</reference>
<evidence type="ECO:0000313" key="1">
    <source>
        <dbReference type="EMBL" id="EYB86957.1"/>
    </source>
</evidence>
<protein>
    <submittedName>
        <fullName evidence="1">Uncharacterized protein</fullName>
    </submittedName>
</protein>
<sequence length="125" mass="14459">MRSPSPFRVPYPKPPWHLYPSLAAPTYPFKSPATNIFRRDFRVLFVQQHPEVVFHPFTTACLWSVGREEMKTLFCGGDDDLHETVIETLHLVYRAPEALRDDYAHTVSGLWATVVDYLEAVSYVF</sequence>
<name>A0A016S9D6_9BILA</name>
<dbReference type="EMBL" id="JARK01001606">
    <property type="protein sequence ID" value="EYB86957.1"/>
    <property type="molecule type" value="Genomic_DNA"/>
</dbReference>
<organism evidence="1 2">
    <name type="scientific">Ancylostoma ceylanicum</name>
    <dbReference type="NCBI Taxonomy" id="53326"/>
    <lineage>
        <taxon>Eukaryota</taxon>
        <taxon>Metazoa</taxon>
        <taxon>Ecdysozoa</taxon>
        <taxon>Nematoda</taxon>
        <taxon>Chromadorea</taxon>
        <taxon>Rhabditida</taxon>
        <taxon>Rhabditina</taxon>
        <taxon>Rhabditomorpha</taxon>
        <taxon>Strongyloidea</taxon>
        <taxon>Ancylostomatidae</taxon>
        <taxon>Ancylostomatinae</taxon>
        <taxon>Ancylostoma</taxon>
    </lineage>
</organism>